<feature type="binding site" evidence="9">
    <location>
        <position position="219"/>
    </location>
    <ligand>
        <name>1-deoxy-D-xylulose 5-phosphate</name>
        <dbReference type="ChEBI" id="CHEBI:57792"/>
    </ligand>
</feature>
<evidence type="ECO:0000256" key="5">
    <source>
        <dbReference type="ARBA" id="ARBA00023002"/>
    </source>
</evidence>
<feature type="binding site" evidence="9">
    <location>
        <position position="44"/>
    </location>
    <ligand>
        <name>NADPH</name>
        <dbReference type="ChEBI" id="CHEBI:57783"/>
    </ligand>
</feature>
<feature type="binding site" evidence="9">
    <location>
        <position position="154"/>
    </location>
    <ligand>
        <name>1-deoxy-D-xylulose 5-phosphate</name>
        <dbReference type="ChEBI" id="CHEBI:57792"/>
    </ligand>
</feature>
<evidence type="ECO:0000313" key="14">
    <source>
        <dbReference type="Proteomes" id="UP000265431"/>
    </source>
</evidence>
<dbReference type="NCBIfam" id="TIGR00243">
    <property type="entry name" value="Dxr"/>
    <property type="match status" value="1"/>
</dbReference>
<comment type="caution">
    <text evidence="9">Lacks conserved residue(s) required for the propagation of feature annotation.</text>
</comment>
<evidence type="ECO:0000256" key="3">
    <source>
        <dbReference type="ARBA" id="ARBA00022723"/>
    </source>
</evidence>
<proteinExistence type="inferred from homology"/>
<dbReference type="SUPFAM" id="SSF51735">
    <property type="entry name" value="NAD(P)-binding Rossmann-fold domains"/>
    <property type="match status" value="1"/>
</dbReference>
<feature type="binding site" evidence="9">
    <location>
        <position position="218"/>
    </location>
    <ligand>
        <name>1-deoxy-D-xylulose 5-phosphate</name>
        <dbReference type="ChEBI" id="CHEBI:57792"/>
    </ligand>
</feature>
<feature type="binding site" evidence="9">
    <location>
        <position position="129"/>
    </location>
    <ligand>
        <name>NADPH</name>
        <dbReference type="ChEBI" id="CHEBI:57783"/>
    </ligand>
</feature>
<dbReference type="Pfam" id="PF13288">
    <property type="entry name" value="DXPR_C"/>
    <property type="match status" value="1"/>
</dbReference>
<dbReference type="GO" id="GO:0016853">
    <property type="term" value="F:isomerase activity"/>
    <property type="evidence" value="ECO:0007669"/>
    <property type="project" value="UniProtKB-KW"/>
</dbReference>
<comment type="function">
    <text evidence="9">Catalyzes the NADPH-dependent rearrangement and reduction of 1-deoxy-D-xylulose-5-phosphate (DXP) to 2-C-methyl-D-erythritol 4-phosphate (MEP).</text>
</comment>
<comment type="cofactor">
    <cofactor evidence="9">
        <name>Mg(2+)</name>
        <dbReference type="ChEBI" id="CHEBI:18420"/>
    </cofactor>
    <cofactor evidence="9">
        <name>Mn(2+)</name>
        <dbReference type="ChEBI" id="CHEBI:29035"/>
    </cofactor>
</comment>
<feature type="binding site" evidence="9">
    <location>
        <position position="13"/>
    </location>
    <ligand>
        <name>NADPH</name>
        <dbReference type="ChEBI" id="CHEBI:57783"/>
    </ligand>
</feature>
<dbReference type="FunFam" id="3.40.50.720:FF:000045">
    <property type="entry name" value="1-deoxy-D-xylulose 5-phosphate reductoisomerase"/>
    <property type="match status" value="1"/>
</dbReference>
<evidence type="ECO:0000256" key="9">
    <source>
        <dbReference type="HAMAP-Rule" id="MF_00183"/>
    </source>
</evidence>
<dbReference type="Pfam" id="PF02670">
    <property type="entry name" value="DXP_reductoisom"/>
    <property type="match status" value="1"/>
</dbReference>
<dbReference type="GO" id="GO:0030145">
    <property type="term" value="F:manganese ion binding"/>
    <property type="evidence" value="ECO:0007669"/>
    <property type="project" value="TreeGrafter"/>
</dbReference>
<evidence type="ECO:0000259" key="11">
    <source>
        <dbReference type="Pfam" id="PF08436"/>
    </source>
</evidence>
<evidence type="ECO:0000256" key="1">
    <source>
        <dbReference type="ARBA" id="ARBA00005094"/>
    </source>
</evidence>
<evidence type="ECO:0000259" key="12">
    <source>
        <dbReference type="Pfam" id="PF13288"/>
    </source>
</evidence>
<dbReference type="InterPro" id="IPR013512">
    <property type="entry name" value="DXP_reductoisomerase_N"/>
</dbReference>
<keyword evidence="9" id="KW-0460">Magnesium</keyword>
<dbReference type="InterPro" id="IPR036169">
    <property type="entry name" value="DXPR_C_sf"/>
</dbReference>
<keyword evidence="13" id="KW-0413">Isomerase</keyword>
<feature type="binding site" evidence="9">
    <location>
        <position position="153"/>
    </location>
    <ligand>
        <name>Mn(2+)</name>
        <dbReference type="ChEBI" id="CHEBI:29035"/>
    </ligand>
</feature>
<feature type="domain" description="1-deoxy-D-xylulose 5-phosphate reductoisomerase C-terminal" evidence="11">
    <location>
        <begin position="149"/>
        <end position="230"/>
    </location>
</feature>
<evidence type="ECO:0000256" key="6">
    <source>
        <dbReference type="ARBA" id="ARBA00023211"/>
    </source>
</evidence>
<dbReference type="RefSeq" id="WP_119378088.1">
    <property type="nucleotide sequence ID" value="NZ_QWGB01000003.1"/>
</dbReference>
<feature type="binding site" evidence="9">
    <location>
        <position position="177"/>
    </location>
    <ligand>
        <name>1-deoxy-D-xylulose 5-phosphate</name>
        <dbReference type="ChEBI" id="CHEBI:57792"/>
    </ligand>
</feature>
<dbReference type="EC" id="1.1.1.267" evidence="9"/>
<dbReference type="InterPro" id="IPR013644">
    <property type="entry name" value="DXP_reductoisomerase_C"/>
</dbReference>
<comment type="catalytic activity">
    <reaction evidence="8">
        <text>2-C-methyl-D-erythritol 4-phosphate + NADP(+) = 1-deoxy-D-xylulose 5-phosphate + NADPH + H(+)</text>
        <dbReference type="Rhea" id="RHEA:13717"/>
        <dbReference type="ChEBI" id="CHEBI:15378"/>
        <dbReference type="ChEBI" id="CHEBI:57783"/>
        <dbReference type="ChEBI" id="CHEBI:57792"/>
        <dbReference type="ChEBI" id="CHEBI:58262"/>
        <dbReference type="ChEBI" id="CHEBI:58349"/>
        <dbReference type="EC" id="1.1.1.267"/>
    </reaction>
    <physiologicalReaction direction="right-to-left" evidence="8">
        <dbReference type="Rhea" id="RHEA:13719"/>
    </physiologicalReaction>
</comment>
<organism evidence="13 14">
    <name type="scientific">Henriciella barbarensis</name>
    <dbReference type="NCBI Taxonomy" id="86342"/>
    <lineage>
        <taxon>Bacteria</taxon>
        <taxon>Pseudomonadati</taxon>
        <taxon>Pseudomonadota</taxon>
        <taxon>Alphaproteobacteria</taxon>
        <taxon>Hyphomonadales</taxon>
        <taxon>Hyphomonadaceae</taxon>
        <taxon>Henriciella</taxon>
    </lineage>
</organism>
<feature type="domain" description="1-deoxy-D-xylulose 5-phosphate reductoisomerase N-terminal" evidence="10">
    <location>
        <begin position="5"/>
        <end position="135"/>
    </location>
</feature>
<keyword evidence="5 9" id="KW-0560">Oxidoreductase</keyword>
<keyword evidence="4 9" id="KW-0521">NADP</keyword>
<dbReference type="Proteomes" id="UP000265431">
    <property type="component" value="Unassembled WGS sequence"/>
</dbReference>
<dbReference type="InterPro" id="IPR026877">
    <property type="entry name" value="DXPR_C"/>
</dbReference>
<feature type="binding site" evidence="9">
    <location>
        <position position="128"/>
    </location>
    <ligand>
        <name>1-deoxy-D-xylulose 5-phosphate</name>
        <dbReference type="ChEBI" id="CHEBI:57792"/>
    </ligand>
</feature>
<dbReference type="Gene3D" id="1.10.1740.10">
    <property type="match status" value="1"/>
</dbReference>
<evidence type="ECO:0000259" key="10">
    <source>
        <dbReference type="Pfam" id="PF02670"/>
    </source>
</evidence>
<dbReference type="OrthoDB" id="9806546at2"/>
<feature type="binding site" evidence="9">
    <location>
        <position position="200"/>
    </location>
    <ligand>
        <name>1-deoxy-D-xylulose 5-phosphate</name>
        <dbReference type="ChEBI" id="CHEBI:57792"/>
    </ligand>
</feature>
<sequence length="399" mass="42410">MARRLSILGSTGSIGQSSLSVVSHANAVASEPAFEIEALTAHTNVELLASQAIEFGARTAVIGEARFHGALKSRLAGTGIEARAGASAIEEVARVPVDRVVASIVGIAGLASTHAALEAGNDIALANKESMVCAGPLLKQVAAKTGARIVPTDSEHNAMFQVMERAEDVDRLILTASGGPFLRTPLEKLAKVTPEEACAHPRWSMGRKISVDSASFMNKALELIEASYLFDVPESRIDVLVHPQSIIHSLVSYVDGSFLAQLGSPDMQTPIAHALSWPHGRVPTAVERLDLAAVSRLEFEHVDDQRFPSIRLARAALNESDAAVIVLNASNEEAVDAFLSGRCKFTDINRVNEEAVSKLSHSFTHSGDCLSLEGISDIDREARKLARELVSASMAGAKD</sequence>
<evidence type="ECO:0000256" key="2">
    <source>
        <dbReference type="ARBA" id="ARBA00006825"/>
    </source>
</evidence>
<dbReference type="EMBL" id="QWGB01000003">
    <property type="protein sequence ID" value="RIJ26235.1"/>
    <property type="molecule type" value="Genomic_DNA"/>
</dbReference>
<dbReference type="GO" id="GO:0030604">
    <property type="term" value="F:1-deoxy-D-xylulose-5-phosphate reductoisomerase activity"/>
    <property type="evidence" value="ECO:0007669"/>
    <property type="project" value="UniProtKB-UniRule"/>
</dbReference>
<accession>A0A399R868</accession>
<keyword evidence="3 9" id="KW-0479">Metal-binding</keyword>
<feature type="binding site" evidence="9">
    <location>
        <position position="11"/>
    </location>
    <ligand>
        <name>NADPH</name>
        <dbReference type="ChEBI" id="CHEBI:57783"/>
    </ligand>
</feature>
<dbReference type="GO" id="GO:0070402">
    <property type="term" value="F:NADPH binding"/>
    <property type="evidence" value="ECO:0007669"/>
    <property type="project" value="InterPro"/>
</dbReference>
<comment type="pathway">
    <text evidence="1 9">Isoprenoid biosynthesis; isopentenyl diphosphate biosynthesis via DXP pathway; isopentenyl diphosphate from 1-deoxy-D-xylulose 5-phosphate: step 1/6.</text>
</comment>
<dbReference type="Gene3D" id="3.40.50.720">
    <property type="entry name" value="NAD(P)-binding Rossmann-like Domain"/>
    <property type="match status" value="1"/>
</dbReference>
<dbReference type="PIRSF" id="PIRSF006205">
    <property type="entry name" value="Dxp_reductismrs"/>
    <property type="match status" value="1"/>
</dbReference>
<evidence type="ECO:0000256" key="7">
    <source>
        <dbReference type="ARBA" id="ARBA00023229"/>
    </source>
</evidence>
<evidence type="ECO:0000256" key="8">
    <source>
        <dbReference type="ARBA" id="ARBA00048543"/>
    </source>
</evidence>
<keyword evidence="6 9" id="KW-0464">Manganese</keyword>
<evidence type="ECO:0000313" key="13">
    <source>
        <dbReference type="EMBL" id="RIJ26235.1"/>
    </source>
</evidence>
<keyword evidence="7 9" id="KW-0414">Isoprene biosynthesis</keyword>
<dbReference type="InterPro" id="IPR003821">
    <property type="entry name" value="DXP_reductoisomerase"/>
</dbReference>
<feature type="binding site" evidence="9">
    <location>
        <position position="155"/>
    </location>
    <ligand>
        <name>1-deoxy-D-xylulose 5-phosphate</name>
        <dbReference type="ChEBI" id="CHEBI:57792"/>
    </ligand>
</feature>
<dbReference type="UniPathway" id="UPA00056">
    <property type="reaction ID" value="UER00092"/>
</dbReference>
<dbReference type="SUPFAM" id="SSF55347">
    <property type="entry name" value="Glyceraldehyde-3-phosphate dehydrogenase-like, C-terminal domain"/>
    <property type="match status" value="1"/>
</dbReference>
<reference evidence="13 14" key="1">
    <citation type="submission" date="2018-08" db="EMBL/GenBank/DDBJ databases">
        <title>Henriciella mobilis sp. nov., isolated from seawater.</title>
        <authorList>
            <person name="Cheng H."/>
            <person name="Wu Y.-H."/>
            <person name="Xu X.-W."/>
            <person name="Guo L.-L."/>
        </authorList>
    </citation>
    <scope>NUCLEOTIDE SEQUENCE [LARGE SCALE GENOMIC DNA]</scope>
    <source>
        <strain evidence="13 14">CCUG66934</strain>
    </source>
</reference>
<feature type="binding site" evidence="9">
    <location>
        <position position="206"/>
    </location>
    <ligand>
        <name>NADPH</name>
        <dbReference type="ChEBI" id="CHEBI:57783"/>
    </ligand>
</feature>
<evidence type="ECO:0000256" key="4">
    <source>
        <dbReference type="ARBA" id="ARBA00022857"/>
    </source>
</evidence>
<feature type="binding site" evidence="9">
    <location>
        <position position="222"/>
    </location>
    <ligand>
        <name>1-deoxy-D-xylulose 5-phosphate</name>
        <dbReference type="ChEBI" id="CHEBI:57792"/>
    </ligand>
</feature>
<dbReference type="SUPFAM" id="SSF69055">
    <property type="entry name" value="1-deoxy-D-xylulose-5-phosphate reductoisomerase, C-terminal domain"/>
    <property type="match status" value="1"/>
</dbReference>
<keyword evidence="14" id="KW-1185">Reference proteome</keyword>
<feature type="binding site" evidence="9">
    <location>
        <position position="14"/>
    </location>
    <ligand>
        <name>NADPH</name>
        <dbReference type="ChEBI" id="CHEBI:57783"/>
    </ligand>
</feature>
<feature type="binding site" evidence="9">
    <location>
        <position position="213"/>
    </location>
    <ligand>
        <name>1-deoxy-D-xylulose 5-phosphate</name>
        <dbReference type="ChEBI" id="CHEBI:57792"/>
    </ligand>
</feature>
<dbReference type="PANTHER" id="PTHR30525">
    <property type="entry name" value="1-DEOXY-D-XYLULOSE 5-PHOSPHATE REDUCTOISOMERASE"/>
    <property type="match status" value="1"/>
</dbReference>
<feature type="binding site" evidence="9">
    <location>
        <position position="155"/>
    </location>
    <ligand>
        <name>Mn(2+)</name>
        <dbReference type="ChEBI" id="CHEBI:29035"/>
    </ligand>
</feature>
<dbReference type="Pfam" id="PF08436">
    <property type="entry name" value="DXP_redisom_C"/>
    <property type="match status" value="1"/>
</dbReference>
<dbReference type="HAMAP" id="MF_00183">
    <property type="entry name" value="DXP_reductoisom"/>
    <property type="match status" value="1"/>
</dbReference>
<name>A0A399R868_9PROT</name>
<gene>
    <name evidence="9" type="primary">dxr</name>
    <name evidence="13" type="ORF">D1224_01050</name>
</gene>
<feature type="binding site" evidence="9">
    <location>
        <position position="127"/>
    </location>
    <ligand>
        <name>NADPH</name>
        <dbReference type="ChEBI" id="CHEBI:57783"/>
    </ligand>
</feature>
<feature type="binding site" evidence="9">
    <location>
        <position position="222"/>
    </location>
    <ligand>
        <name>Mn(2+)</name>
        <dbReference type="ChEBI" id="CHEBI:29035"/>
    </ligand>
</feature>
<feature type="binding site" evidence="9">
    <location>
        <position position="12"/>
    </location>
    <ligand>
        <name>NADPH</name>
        <dbReference type="ChEBI" id="CHEBI:57783"/>
    </ligand>
</feature>
<protein>
    <recommendedName>
        <fullName evidence="9">1-deoxy-D-xylulose 5-phosphate reductoisomerase</fullName>
        <shortName evidence="9">DXP reductoisomerase</shortName>
        <ecNumber evidence="9">1.1.1.267</ecNumber>
    </recommendedName>
    <alternativeName>
        <fullName evidence="9">1-deoxyxylulose-5-phosphate reductoisomerase</fullName>
    </alternativeName>
    <alternativeName>
        <fullName evidence="9">2-C-methyl-D-erythritol 4-phosphate synthase</fullName>
    </alternativeName>
</protein>
<feature type="domain" description="DXP reductoisomerase C-terminal" evidence="12">
    <location>
        <begin position="262"/>
        <end position="384"/>
    </location>
</feature>
<dbReference type="GO" id="GO:0051484">
    <property type="term" value="P:isopentenyl diphosphate biosynthetic process, methylerythritol 4-phosphate pathway involved in terpenoid biosynthetic process"/>
    <property type="evidence" value="ECO:0007669"/>
    <property type="project" value="UniProtKB-ARBA"/>
</dbReference>
<comment type="similarity">
    <text evidence="2 9">Belongs to the DXR family.</text>
</comment>
<comment type="caution">
    <text evidence="13">The sequence shown here is derived from an EMBL/GenBank/DDBJ whole genome shotgun (WGS) entry which is preliminary data.</text>
</comment>
<dbReference type="PANTHER" id="PTHR30525:SF0">
    <property type="entry name" value="1-DEOXY-D-XYLULOSE 5-PHOSPHATE REDUCTOISOMERASE, CHLOROPLASTIC"/>
    <property type="match status" value="1"/>
</dbReference>
<dbReference type="InterPro" id="IPR036291">
    <property type="entry name" value="NAD(P)-bd_dom_sf"/>
</dbReference>
<dbReference type="AlphaFoldDB" id="A0A399R868"/>